<comment type="similarity">
    <text evidence="1">Belongs to the MreC family.</text>
</comment>
<dbReference type="Proteomes" id="UP000557739">
    <property type="component" value="Unassembled WGS sequence"/>
</dbReference>
<protein>
    <recommendedName>
        <fullName evidence="2">Cell shape-determining protein MreC</fullName>
    </recommendedName>
    <alternativeName>
        <fullName evidence="4">Cell shape protein MreC</fullName>
    </alternativeName>
</protein>
<dbReference type="AlphaFoldDB" id="A0A7W9EI18"/>
<evidence type="ECO:0000313" key="7">
    <source>
        <dbReference type="EMBL" id="MBB5698698.1"/>
    </source>
</evidence>
<evidence type="ECO:0000256" key="3">
    <source>
        <dbReference type="ARBA" id="ARBA00022960"/>
    </source>
</evidence>
<dbReference type="Gene3D" id="2.40.10.350">
    <property type="entry name" value="Rod shape-determining protein MreC, domain 2"/>
    <property type="match status" value="1"/>
</dbReference>
<dbReference type="InterPro" id="IPR042177">
    <property type="entry name" value="Cell/Rod_1"/>
</dbReference>
<dbReference type="GO" id="GO:0008360">
    <property type="term" value="P:regulation of cell shape"/>
    <property type="evidence" value="ECO:0007669"/>
    <property type="project" value="UniProtKB-KW"/>
</dbReference>
<keyword evidence="8" id="KW-1185">Reference proteome</keyword>
<keyword evidence="5" id="KW-0472">Membrane</keyword>
<keyword evidence="3" id="KW-0133">Cell shape</keyword>
<dbReference type="InterPro" id="IPR055342">
    <property type="entry name" value="MreC_beta-barrel_core"/>
</dbReference>
<evidence type="ECO:0000313" key="8">
    <source>
        <dbReference type="Proteomes" id="UP000557739"/>
    </source>
</evidence>
<comment type="caution">
    <text evidence="7">The sequence shown here is derived from an EMBL/GenBank/DDBJ whole genome shotgun (WGS) entry which is preliminary data.</text>
</comment>
<dbReference type="GO" id="GO:0005886">
    <property type="term" value="C:plasma membrane"/>
    <property type="evidence" value="ECO:0007669"/>
    <property type="project" value="TreeGrafter"/>
</dbReference>
<dbReference type="Gene3D" id="2.40.10.340">
    <property type="entry name" value="Rod shape-determining protein MreC, domain 1"/>
    <property type="match status" value="1"/>
</dbReference>
<dbReference type="PANTHER" id="PTHR34138:SF1">
    <property type="entry name" value="CELL SHAPE-DETERMINING PROTEIN MREC"/>
    <property type="match status" value="1"/>
</dbReference>
<gene>
    <name evidence="7" type="ORF">FHR19_002053</name>
</gene>
<feature type="transmembrane region" description="Helical" evidence="5">
    <location>
        <begin position="20"/>
        <end position="42"/>
    </location>
</feature>
<accession>A0A7W9EI18</accession>
<dbReference type="Pfam" id="PF04085">
    <property type="entry name" value="MreC"/>
    <property type="match status" value="1"/>
</dbReference>
<evidence type="ECO:0000256" key="2">
    <source>
        <dbReference type="ARBA" id="ARBA00013855"/>
    </source>
</evidence>
<proteinExistence type="inferred from homology"/>
<keyword evidence="5" id="KW-1133">Transmembrane helix</keyword>
<name>A0A7W9EI18_9SPHN</name>
<sequence>MAPPRKPRPGFSRRAQFGLFLGYVAAATGALIGAIVLVLSFLHPPAYIAARGILREATTPVSSGLHWVRRQVADIPPGVGGYFGVMGENRRLKAEREAEKKLLARARQLVIENIRLRRLLQLRDREGETVATARLVNATSASTRRFATLNAGLWQGVRAGYPVRGPEGLIGRVLEVSPNTARVLLAVDPESIIPVRRVRDGMPAIATGRGDGLIEVRVAGIANMPYRAGDVFVTSGAGGLYPPGIPVARVMRNARDTAEARPLANPDALDFAQVQRPYLLPPARPAPPESAAKK</sequence>
<evidence type="ECO:0000256" key="4">
    <source>
        <dbReference type="ARBA" id="ARBA00032089"/>
    </source>
</evidence>
<dbReference type="InterPro" id="IPR007221">
    <property type="entry name" value="MreC"/>
</dbReference>
<feature type="domain" description="Rod shape-determining protein MreC beta-barrel core" evidence="6">
    <location>
        <begin position="138"/>
        <end position="271"/>
    </location>
</feature>
<evidence type="ECO:0000256" key="1">
    <source>
        <dbReference type="ARBA" id="ARBA00009369"/>
    </source>
</evidence>
<reference evidence="7 8" key="1">
    <citation type="submission" date="2020-08" db="EMBL/GenBank/DDBJ databases">
        <title>Genomic Encyclopedia of Type Strains, Phase IV (KMG-IV): sequencing the most valuable type-strain genomes for metagenomic binning, comparative biology and taxonomic classification.</title>
        <authorList>
            <person name="Goeker M."/>
        </authorList>
    </citation>
    <scope>NUCLEOTIDE SEQUENCE [LARGE SCALE GENOMIC DNA]</scope>
    <source>
        <strain evidence="7 8">DSM 27244</strain>
    </source>
</reference>
<dbReference type="RefSeq" id="WP_184027824.1">
    <property type="nucleotide sequence ID" value="NZ_JACIJJ010000003.1"/>
</dbReference>
<keyword evidence="5" id="KW-0812">Transmembrane</keyword>
<dbReference type="EMBL" id="JACIJJ010000003">
    <property type="protein sequence ID" value="MBB5698698.1"/>
    <property type="molecule type" value="Genomic_DNA"/>
</dbReference>
<evidence type="ECO:0000256" key="5">
    <source>
        <dbReference type="SAM" id="Phobius"/>
    </source>
</evidence>
<evidence type="ECO:0000259" key="6">
    <source>
        <dbReference type="Pfam" id="PF04085"/>
    </source>
</evidence>
<dbReference type="PANTHER" id="PTHR34138">
    <property type="entry name" value="CELL SHAPE-DETERMINING PROTEIN MREC"/>
    <property type="match status" value="1"/>
</dbReference>
<dbReference type="InterPro" id="IPR042175">
    <property type="entry name" value="Cell/Rod_MreC_2"/>
</dbReference>
<organism evidence="7 8">
    <name type="scientific">Sphingomonas yantingensis</name>
    <dbReference type="NCBI Taxonomy" id="1241761"/>
    <lineage>
        <taxon>Bacteria</taxon>
        <taxon>Pseudomonadati</taxon>
        <taxon>Pseudomonadota</taxon>
        <taxon>Alphaproteobacteria</taxon>
        <taxon>Sphingomonadales</taxon>
        <taxon>Sphingomonadaceae</taxon>
        <taxon>Sphingomonas</taxon>
    </lineage>
</organism>